<organism evidence="1 2">
    <name type="scientific">Hydrogeniiclostridium mannosilyticum</name>
    <dbReference type="NCBI Taxonomy" id="2764322"/>
    <lineage>
        <taxon>Bacteria</taxon>
        <taxon>Bacillati</taxon>
        <taxon>Bacillota</taxon>
        <taxon>Clostridia</taxon>
        <taxon>Eubacteriales</taxon>
        <taxon>Acutalibacteraceae</taxon>
        <taxon>Hydrogeniiclostridium</taxon>
    </lineage>
</organism>
<dbReference type="AlphaFoldDB" id="A0A328UH73"/>
<evidence type="ECO:0008006" key="3">
    <source>
        <dbReference type="Google" id="ProtNLM"/>
    </source>
</evidence>
<proteinExistence type="predicted"/>
<dbReference type="Gene3D" id="3.20.20.80">
    <property type="entry name" value="Glycosidases"/>
    <property type="match status" value="1"/>
</dbReference>
<accession>A0A328UH73</accession>
<keyword evidence="2" id="KW-1185">Reference proteome</keyword>
<dbReference type="RefSeq" id="WP_112331618.1">
    <property type="nucleotide sequence ID" value="NZ_JADPHD010000001.1"/>
</dbReference>
<name>A0A328UH73_9FIRM</name>
<comment type="caution">
    <text evidence="1">The sequence shown here is derived from an EMBL/GenBank/DDBJ whole genome shotgun (WGS) entry which is preliminary data.</text>
</comment>
<protein>
    <recommendedName>
        <fullName evidence="3">Glycoside hydrolase family 42 N-terminal domain-containing protein</fullName>
    </recommendedName>
</protein>
<dbReference type="SUPFAM" id="SSF51445">
    <property type="entry name" value="(Trans)glycosidases"/>
    <property type="match status" value="1"/>
</dbReference>
<sequence length="433" mass="49319">MQKVLEKSCEKVIIGAWSVPLSQVLSDEGCRRLKDLGLDFIYLDIGARHEYAQQALDQCRKYGLGLFAFDAKAANTPMDRYWSLQDSVSDYVAHPALWGTVLRDEPGIYDLPRLGLLAKAYQAFSAEKMPVINLYPSYASEKQLNGVTYREYLQRYAAEVDVPYLSYDHYPLYGDGTKTWVQDRYLSDFETASDVCRQYNRQLWYFIQTLGFNKIVREPNEQDIRWQVYCALSFGARMIQLFTYGSPGDENGSTGDEVFELGLIDRQGEKTPRYEMVRRVLRELRQIEPAYLTCRHAGNMVYTGAACAGGVEEEVDITFPGKVVKVKRQKNYLELEHPLSSFGPILGLTGEGPVMAGCFTRQPDGQAAGRERRAFTLVNMVDPGERKRNRATVSFAGPVRLRIWSYGEPRELEVEKEWSPELDCGQGIFVEIL</sequence>
<dbReference type="EMBL" id="QLYR01000001">
    <property type="protein sequence ID" value="RAQ30421.1"/>
    <property type="molecule type" value="Genomic_DNA"/>
</dbReference>
<dbReference type="InterPro" id="IPR017853">
    <property type="entry name" value="GH"/>
</dbReference>
<evidence type="ECO:0000313" key="1">
    <source>
        <dbReference type="EMBL" id="RAQ30421.1"/>
    </source>
</evidence>
<evidence type="ECO:0000313" key="2">
    <source>
        <dbReference type="Proteomes" id="UP000249377"/>
    </source>
</evidence>
<dbReference type="Proteomes" id="UP000249377">
    <property type="component" value="Unassembled WGS sequence"/>
</dbReference>
<reference evidence="1 2" key="1">
    <citation type="submission" date="2018-06" db="EMBL/GenBank/DDBJ databases">
        <title>Noncontiguous genome sequence of Ruminococcaceae bacterium ASD2818.</title>
        <authorList>
            <person name="Chaplin A.V."/>
            <person name="Sokolova S.R."/>
            <person name="Kochetkova T.O."/>
            <person name="Goltsov A.Y."/>
            <person name="Trofimov D.Y."/>
            <person name="Efimov B.A."/>
        </authorList>
    </citation>
    <scope>NUCLEOTIDE SEQUENCE [LARGE SCALE GENOMIC DNA]</scope>
    <source>
        <strain evidence="1 2">ASD2818</strain>
    </source>
</reference>
<gene>
    <name evidence="1" type="ORF">DPQ25_02655</name>
</gene>